<evidence type="ECO:0000313" key="1">
    <source>
        <dbReference type="EMBL" id="NDY96907.1"/>
    </source>
</evidence>
<dbReference type="PANTHER" id="PTHR36529:SF1">
    <property type="entry name" value="GLYCOSYLTRANSFERASE"/>
    <property type="match status" value="1"/>
</dbReference>
<gene>
    <name evidence="1" type="ORF">G3I74_14335</name>
</gene>
<name>A0A845UZW1_9GAMM</name>
<dbReference type="Gene3D" id="3.90.550.10">
    <property type="entry name" value="Spore Coat Polysaccharide Biosynthesis Protein SpsA, Chain A"/>
    <property type="match status" value="1"/>
</dbReference>
<reference evidence="1 2" key="1">
    <citation type="submission" date="2020-02" db="EMBL/GenBank/DDBJ databases">
        <authorList>
            <person name="Zhang X.-Y."/>
        </authorList>
    </citation>
    <scope>NUCLEOTIDE SEQUENCE [LARGE SCALE GENOMIC DNA]</scope>
    <source>
        <strain evidence="1 2">C33</strain>
    </source>
</reference>
<dbReference type="Pfam" id="PF09837">
    <property type="entry name" value="DUF2064"/>
    <property type="match status" value="1"/>
</dbReference>
<dbReference type="InterPro" id="IPR029044">
    <property type="entry name" value="Nucleotide-diphossugar_trans"/>
</dbReference>
<organism evidence="1 2">
    <name type="scientific">Wenzhouxiangella limi</name>
    <dbReference type="NCBI Taxonomy" id="2707351"/>
    <lineage>
        <taxon>Bacteria</taxon>
        <taxon>Pseudomonadati</taxon>
        <taxon>Pseudomonadota</taxon>
        <taxon>Gammaproteobacteria</taxon>
        <taxon>Chromatiales</taxon>
        <taxon>Wenzhouxiangellaceae</taxon>
        <taxon>Wenzhouxiangella</taxon>
    </lineage>
</organism>
<dbReference type="InterPro" id="IPR018641">
    <property type="entry name" value="Trfase_1_rSAM/seldom-assoc"/>
</dbReference>
<dbReference type="AlphaFoldDB" id="A0A845UZW1"/>
<proteinExistence type="predicted"/>
<dbReference type="Proteomes" id="UP000484885">
    <property type="component" value="Unassembled WGS sequence"/>
</dbReference>
<protein>
    <submittedName>
        <fullName evidence="1">DUF2064 domain-containing protein</fullName>
    </submittedName>
</protein>
<comment type="caution">
    <text evidence="1">The sequence shown here is derived from an EMBL/GenBank/DDBJ whole genome shotgun (WGS) entry which is preliminary data.</text>
</comment>
<evidence type="ECO:0000313" key="2">
    <source>
        <dbReference type="Proteomes" id="UP000484885"/>
    </source>
</evidence>
<dbReference type="EMBL" id="JAAGSC010000044">
    <property type="protein sequence ID" value="NDY96907.1"/>
    <property type="molecule type" value="Genomic_DNA"/>
</dbReference>
<dbReference type="PANTHER" id="PTHR36529">
    <property type="entry name" value="SLL1095 PROTEIN"/>
    <property type="match status" value="1"/>
</dbReference>
<dbReference type="SUPFAM" id="SSF53448">
    <property type="entry name" value="Nucleotide-diphospho-sugar transferases"/>
    <property type="match status" value="1"/>
</dbReference>
<accession>A0A845UZW1</accession>
<sequence length="228" mass="24579">MTAIAIFVKTPGLSPVKSRLAAAVGARRAEACHLRCARTVAAVALAAEVGPVYWAIAEEGALGHPLWQDLPVLVQPEGGLGARMHAIHDLLIQRHGRGLLLGADLPQVDRNALQSASSWLDGEADRGVIGPALDGGFWLIGANRTLPAALWHRPAYGTETVLDQFLDAAGASLKWRWLARRCDLDHIGDLPGVIEELETLSCPHPDQRGLIDWLRCHLSNLPWSSATE</sequence>
<dbReference type="RefSeq" id="WP_164212293.1">
    <property type="nucleotide sequence ID" value="NZ_JAAGSC010000044.1"/>
</dbReference>
<keyword evidence="2" id="KW-1185">Reference proteome</keyword>